<protein>
    <submittedName>
        <fullName evidence="2">Putative cysteine peptidase toxin</fullName>
    </submittedName>
</protein>
<feature type="transmembrane region" description="Helical" evidence="1">
    <location>
        <begin position="20"/>
        <end position="40"/>
    </location>
</feature>
<dbReference type="AlphaFoldDB" id="A0A3M4SSZ6"/>
<sequence>MAGALAISEEQGRTLLMLPGLGIMGFATQALMLATLARWLNTATLQDALLNTMERRHQDQLFKIIQDADLYLEPFKAEDLQLQPVTTTPFMHVLDRLLNKQRNDIRHACERPDTEDRATRQALIQAAIDMRGLLGPAYMLELRELTNRQRQYHRSLPDWMKIASEADLQTYAWHLRHYDEAHAAMLSVLGAARPLQNILPKHVCAPGWPMTWAMIWTHAH</sequence>
<comment type="caution">
    <text evidence="2">The sequence shown here is derived from an EMBL/GenBank/DDBJ whole genome shotgun (WGS) entry which is preliminary data.</text>
</comment>
<gene>
    <name evidence="2" type="ORF">ALP90_02837</name>
</gene>
<keyword evidence="1" id="KW-1133">Transmembrane helix</keyword>
<reference evidence="2 3" key="1">
    <citation type="submission" date="2018-08" db="EMBL/GenBank/DDBJ databases">
        <title>Recombination of ecologically and evolutionarily significant loci maintains genetic cohesion in the Pseudomonas syringae species complex.</title>
        <authorList>
            <person name="Dillon M."/>
            <person name="Thakur S."/>
            <person name="Almeida R.N.D."/>
            <person name="Weir B.S."/>
            <person name="Guttman D.S."/>
        </authorList>
    </citation>
    <scope>NUCLEOTIDE SEQUENCE [LARGE SCALE GENOMIC DNA]</scope>
    <source>
        <strain evidence="2 3">ICMP 5931</strain>
    </source>
</reference>
<name>A0A3M4SSZ6_PSEA0</name>
<evidence type="ECO:0000256" key="1">
    <source>
        <dbReference type="SAM" id="Phobius"/>
    </source>
</evidence>
<dbReference type="Proteomes" id="UP000271097">
    <property type="component" value="Unassembled WGS sequence"/>
</dbReference>
<keyword evidence="1" id="KW-0472">Membrane</keyword>
<accession>A0A3M4SSZ6</accession>
<dbReference type="EMBL" id="RBRS01000202">
    <property type="protein sequence ID" value="RMR17932.1"/>
    <property type="molecule type" value="Genomic_DNA"/>
</dbReference>
<organism evidence="2 3">
    <name type="scientific">Pseudomonas amygdali pv. ulmi</name>
    <dbReference type="NCBI Taxonomy" id="251720"/>
    <lineage>
        <taxon>Bacteria</taxon>
        <taxon>Pseudomonadati</taxon>
        <taxon>Pseudomonadota</taxon>
        <taxon>Gammaproteobacteria</taxon>
        <taxon>Pseudomonadales</taxon>
        <taxon>Pseudomonadaceae</taxon>
        <taxon>Pseudomonas</taxon>
        <taxon>Pseudomonas amygdali</taxon>
    </lineage>
</organism>
<keyword evidence="1" id="KW-0812">Transmembrane</keyword>
<evidence type="ECO:0000313" key="3">
    <source>
        <dbReference type="Proteomes" id="UP000271097"/>
    </source>
</evidence>
<proteinExistence type="predicted"/>
<evidence type="ECO:0000313" key="2">
    <source>
        <dbReference type="EMBL" id="RMR17932.1"/>
    </source>
</evidence>